<dbReference type="SMART" id="SM00088">
    <property type="entry name" value="PINT"/>
    <property type="match status" value="1"/>
</dbReference>
<comment type="caution">
    <text evidence="9">The sequence shown here is derived from an EMBL/GenBank/DDBJ whole genome shotgun (WGS) entry which is preliminary data.</text>
</comment>
<comment type="similarity">
    <text evidence="3">Belongs to the CSN1 family.</text>
</comment>
<feature type="domain" description="PCI" evidence="8">
    <location>
        <begin position="267"/>
        <end position="439"/>
    </location>
</feature>
<protein>
    <recommendedName>
        <fullName evidence="8">PCI domain-containing protein</fullName>
    </recommendedName>
</protein>
<gene>
    <name evidence="9" type="ORF">EIP91_005419</name>
</gene>
<evidence type="ECO:0000313" key="9">
    <source>
        <dbReference type="EMBL" id="TCD63420.1"/>
    </source>
</evidence>
<dbReference type="Gene3D" id="1.25.40.570">
    <property type="match status" value="1"/>
</dbReference>
<name>A0A4R0R735_9APHY</name>
<evidence type="ECO:0000256" key="5">
    <source>
        <dbReference type="ARBA" id="ARBA00022790"/>
    </source>
</evidence>
<keyword evidence="10" id="KW-1185">Reference proteome</keyword>
<feature type="compositionally biased region" description="Basic and acidic residues" evidence="7">
    <location>
        <begin position="238"/>
        <end position="247"/>
    </location>
</feature>
<evidence type="ECO:0000256" key="3">
    <source>
        <dbReference type="ARBA" id="ARBA00008793"/>
    </source>
</evidence>
<dbReference type="InterPro" id="IPR045135">
    <property type="entry name" value="Rpn7_N"/>
</dbReference>
<dbReference type="EMBL" id="RWJN01000299">
    <property type="protein sequence ID" value="TCD63420.1"/>
    <property type="molecule type" value="Genomic_DNA"/>
</dbReference>
<dbReference type="InterPro" id="IPR036390">
    <property type="entry name" value="WH_DNA-bd_sf"/>
</dbReference>
<dbReference type="Pfam" id="PF01399">
    <property type="entry name" value="PCI"/>
    <property type="match status" value="1"/>
</dbReference>
<evidence type="ECO:0000256" key="6">
    <source>
        <dbReference type="ARBA" id="ARBA00023242"/>
    </source>
</evidence>
<dbReference type="SUPFAM" id="SSF48452">
    <property type="entry name" value="TPR-like"/>
    <property type="match status" value="1"/>
</dbReference>
<evidence type="ECO:0000256" key="1">
    <source>
        <dbReference type="ARBA" id="ARBA00004123"/>
    </source>
</evidence>
<evidence type="ECO:0000259" key="8">
    <source>
        <dbReference type="PROSITE" id="PS50250"/>
    </source>
</evidence>
<dbReference type="GO" id="GO:0005737">
    <property type="term" value="C:cytoplasm"/>
    <property type="evidence" value="ECO:0007669"/>
    <property type="project" value="UniProtKB-SubCell"/>
</dbReference>
<evidence type="ECO:0000256" key="7">
    <source>
        <dbReference type="SAM" id="MobiDB-lite"/>
    </source>
</evidence>
<dbReference type="PANTHER" id="PTHR14145:SF2">
    <property type="entry name" value="COP9 SIGNALOSOME COMPLEX SUBUNIT 1"/>
    <property type="match status" value="1"/>
</dbReference>
<keyword evidence="4" id="KW-0963">Cytoplasm</keyword>
<comment type="subcellular location">
    <subcellularLocation>
        <location evidence="2">Cytoplasm</location>
    </subcellularLocation>
    <subcellularLocation>
        <location evidence="1">Nucleus</location>
    </subcellularLocation>
</comment>
<dbReference type="OrthoDB" id="422427at2759"/>
<evidence type="ECO:0000313" key="10">
    <source>
        <dbReference type="Proteomes" id="UP000292702"/>
    </source>
</evidence>
<dbReference type="SUPFAM" id="SSF46785">
    <property type="entry name" value="Winged helix' DNA-binding domain"/>
    <property type="match status" value="1"/>
</dbReference>
<keyword evidence="6" id="KW-0539">Nucleus</keyword>
<dbReference type="Proteomes" id="UP000292702">
    <property type="component" value="Unassembled WGS sequence"/>
</dbReference>
<feature type="region of interest" description="Disordered" evidence="7">
    <location>
        <begin position="1"/>
        <end position="22"/>
    </location>
</feature>
<organism evidence="9 10">
    <name type="scientific">Steccherinum ochraceum</name>
    <dbReference type="NCBI Taxonomy" id="92696"/>
    <lineage>
        <taxon>Eukaryota</taxon>
        <taxon>Fungi</taxon>
        <taxon>Dikarya</taxon>
        <taxon>Basidiomycota</taxon>
        <taxon>Agaricomycotina</taxon>
        <taxon>Agaricomycetes</taxon>
        <taxon>Polyporales</taxon>
        <taxon>Steccherinaceae</taxon>
        <taxon>Steccherinum</taxon>
    </lineage>
</organism>
<accession>A0A4R0R735</accession>
<keyword evidence="5" id="KW-0736">Signalosome</keyword>
<dbReference type="STRING" id="92696.A0A4R0R735"/>
<sequence length="502" mass="56356">MDVDLIDETEVNPQSQKSAGKRPAILPIDDAHPFDLEAYISSYTGRTAVDRLIYLIAQCPTLAPQAFALAITQMQQLRDTTLYQRAVDAYAVAQKQKEDLPPHTEVAAVDATWVEKTNAKNVADRTKLEVELKTYSSNMIKESIRMGYRDLALFYRSIGEYNIALKNYTKSREYCTTSQHILDMTTSIVELLMEQRNYPHIPTYVFKAEAALEAITGSRVAAANNQQNTASNPNAKPAAKEKAMSERDRTQTKLDVALAMSYFSQGQYEKAAQAFLKVGAMSNLEQWAGLYIAPSDIAIYGTLCALATYPRPAIQAQLLDNDNFGVYIEQEPYIRELIDAYMGSRFKTVLEVLERYSTRHYLDIVLAPHVTHLVNSIRELALILYFQPFASINLERMAGAFGWTMEYLEEQVVTLIKKGSIQARVDRQNKILRARVTDQRAALFQRAIKSGADMQSTNRKLLLRMKLQQADLVVKASRSGAHPGMPAAYHQSGHEAVMSVMG</sequence>
<dbReference type="GO" id="GO:0008180">
    <property type="term" value="C:COP9 signalosome"/>
    <property type="evidence" value="ECO:0007669"/>
    <property type="project" value="UniProtKB-KW"/>
</dbReference>
<evidence type="ECO:0000256" key="2">
    <source>
        <dbReference type="ARBA" id="ARBA00004496"/>
    </source>
</evidence>
<feature type="compositionally biased region" description="Acidic residues" evidence="7">
    <location>
        <begin position="1"/>
        <end position="10"/>
    </location>
</feature>
<dbReference type="InterPro" id="IPR000717">
    <property type="entry name" value="PCI_dom"/>
</dbReference>
<dbReference type="Pfam" id="PF10602">
    <property type="entry name" value="RPN7"/>
    <property type="match status" value="1"/>
</dbReference>
<dbReference type="AlphaFoldDB" id="A0A4R0R735"/>
<dbReference type="PROSITE" id="PS50250">
    <property type="entry name" value="PCI"/>
    <property type="match status" value="1"/>
</dbReference>
<evidence type="ECO:0000256" key="4">
    <source>
        <dbReference type="ARBA" id="ARBA00022490"/>
    </source>
</evidence>
<proteinExistence type="inferred from homology"/>
<dbReference type="InterPro" id="IPR019585">
    <property type="entry name" value="Rpn7/CSN1"/>
</dbReference>
<dbReference type="InterPro" id="IPR011990">
    <property type="entry name" value="TPR-like_helical_dom_sf"/>
</dbReference>
<reference evidence="9 10" key="1">
    <citation type="submission" date="2018-11" db="EMBL/GenBank/DDBJ databases">
        <title>Genome assembly of Steccherinum ochraceum LE-BIN_3174, the white-rot fungus of the Steccherinaceae family (The Residual Polyporoid clade, Polyporales, Basidiomycota).</title>
        <authorList>
            <person name="Fedorova T.V."/>
            <person name="Glazunova O.A."/>
            <person name="Landesman E.O."/>
            <person name="Moiseenko K.V."/>
            <person name="Psurtseva N.V."/>
            <person name="Savinova O.S."/>
            <person name="Shakhova N.V."/>
            <person name="Tyazhelova T.V."/>
            <person name="Vasina D.V."/>
        </authorList>
    </citation>
    <scope>NUCLEOTIDE SEQUENCE [LARGE SCALE GENOMIC DNA]</scope>
    <source>
        <strain evidence="9 10">LE-BIN_3174</strain>
    </source>
</reference>
<feature type="region of interest" description="Disordered" evidence="7">
    <location>
        <begin position="223"/>
        <end position="247"/>
    </location>
</feature>
<dbReference type="PANTHER" id="PTHR14145">
    <property type="entry name" value="26S PROTESOME SUBUNIT 6"/>
    <property type="match status" value="1"/>
</dbReference>
<feature type="compositionally biased region" description="Low complexity" evidence="7">
    <location>
        <begin position="223"/>
        <end position="237"/>
    </location>
</feature>